<proteinExistence type="predicted"/>
<sequence>MWCRGADAASRRAVITDPVESATQQAGELVALLEGERDVVLCQLNAGWLSAHEQPAGAPYVSQLIKRCVESREIASMISESDDVEGNPGLSVVFYNKNGSAKAVARAEAEANAAAGGGDAKDEAGGGDAKDEAGGGGGGGALLGLAFAKMTGAPAGKGSGKAKGKKGAGGLTPGEANQLAAKKISELGAQADCPAVTPYERVLVGLALGYDERDVAYHFRGSGRRSARRCSFARGRCSRG</sequence>
<reference evidence="2 3" key="1">
    <citation type="journal article" date="2009" name="Science">
        <title>Green evolution and dynamic adaptations revealed by genomes of the marine picoeukaryotes Micromonas.</title>
        <authorList>
            <person name="Worden A.Z."/>
            <person name="Lee J.H."/>
            <person name="Mock T."/>
            <person name="Rouze P."/>
            <person name="Simmons M.P."/>
            <person name="Aerts A.L."/>
            <person name="Allen A.E."/>
            <person name="Cuvelier M.L."/>
            <person name="Derelle E."/>
            <person name="Everett M.V."/>
            <person name="Foulon E."/>
            <person name="Grimwood J."/>
            <person name="Gundlach H."/>
            <person name="Henrissat B."/>
            <person name="Napoli C."/>
            <person name="McDonald S.M."/>
            <person name="Parker M.S."/>
            <person name="Rombauts S."/>
            <person name="Salamov A."/>
            <person name="Von Dassow P."/>
            <person name="Badger J.H."/>
            <person name="Coutinho P.M."/>
            <person name="Demir E."/>
            <person name="Dubchak I."/>
            <person name="Gentemann C."/>
            <person name="Eikrem W."/>
            <person name="Gready J.E."/>
            <person name="John U."/>
            <person name="Lanier W."/>
            <person name="Lindquist E.A."/>
            <person name="Lucas S."/>
            <person name="Mayer K.F."/>
            <person name="Moreau H."/>
            <person name="Not F."/>
            <person name="Otillar R."/>
            <person name="Panaud O."/>
            <person name="Pangilinan J."/>
            <person name="Paulsen I."/>
            <person name="Piegu B."/>
            <person name="Poliakov A."/>
            <person name="Robbens S."/>
            <person name="Schmutz J."/>
            <person name="Toulza E."/>
            <person name="Wyss T."/>
            <person name="Zelensky A."/>
            <person name="Zhou K."/>
            <person name="Armbrust E.V."/>
            <person name="Bhattacharya D."/>
            <person name="Goodenough U.W."/>
            <person name="Van de Peer Y."/>
            <person name="Grigoriev I.V."/>
        </authorList>
    </citation>
    <scope>NUCLEOTIDE SEQUENCE [LARGE SCALE GENOMIC DNA]</scope>
    <source>
        <strain evidence="2 3">CCMP1545</strain>
    </source>
</reference>
<accession>C1MNW3</accession>
<gene>
    <name evidence="2" type="ORF">MICPUCDRAFT_62065</name>
</gene>
<protein>
    <submittedName>
        <fullName evidence="2">Predicted protein</fullName>
    </submittedName>
</protein>
<evidence type="ECO:0000313" key="2">
    <source>
        <dbReference type="EMBL" id="EEH58826.1"/>
    </source>
</evidence>
<dbReference type="GeneID" id="9682165"/>
<feature type="compositionally biased region" description="Basic and acidic residues" evidence="1">
    <location>
        <begin position="119"/>
        <end position="133"/>
    </location>
</feature>
<dbReference type="KEGG" id="mpp:MICPUCDRAFT_62065"/>
<keyword evidence="3" id="KW-1185">Reference proteome</keyword>
<dbReference type="RefSeq" id="XP_003057181.1">
    <property type="nucleotide sequence ID" value="XM_003057135.1"/>
</dbReference>
<evidence type="ECO:0000313" key="3">
    <source>
        <dbReference type="Proteomes" id="UP000001876"/>
    </source>
</evidence>
<dbReference type="AlphaFoldDB" id="C1MNW3"/>
<organism evidence="3">
    <name type="scientific">Micromonas pusilla (strain CCMP1545)</name>
    <name type="common">Picoplanktonic green alga</name>
    <dbReference type="NCBI Taxonomy" id="564608"/>
    <lineage>
        <taxon>Eukaryota</taxon>
        <taxon>Viridiplantae</taxon>
        <taxon>Chlorophyta</taxon>
        <taxon>Mamiellophyceae</taxon>
        <taxon>Mamiellales</taxon>
        <taxon>Mamiellaceae</taxon>
        <taxon>Micromonas</taxon>
    </lineage>
</organism>
<name>C1MNW3_MICPC</name>
<dbReference type="EMBL" id="GG663737">
    <property type="protein sequence ID" value="EEH58826.1"/>
    <property type="molecule type" value="Genomic_DNA"/>
</dbReference>
<dbReference type="OrthoDB" id="498249at2759"/>
<dbReference type="Proteomes" id="UP000001876">
    <property type="component" value="Unassembled WGS sequence"/>
</dbReference>
<feature type="region of interest" description="Disordered" evidence="1">
    <location>
        <begin position="114"/>
        <end position="133"/>
    </location>
</feature>
<evidence type="ECO:0000256" key="1">
    <source>
        <dbReference type="SAM" id="MobiDB-lite"/>
    </source>
</evidence>